<keyword evidence="3 6" id="KW-0808">Transferase</keyword>
<keyword evidence="8" id="KW-1185">Reference proteome</keyword>
<comment type="similarity">
    <text evidence="2 6">Belongs to the FPP/GGPP synthase family.</text>
</comment>
<comment type="cofactor">
    <cofactor evidence="1">
        <name>Mg(2+)</name>
        <dbReference type="ChEBI" id="CHEBI:18420"/>
    </cofactor>
</comment>
<evidence type="ECO:0000256" key="3">
    <source>
        <dbReference type="ARBA" id="ARBA00022679"/>
    </source>
</evidence>
<keyword evidence="4" id="KW-0479">Metal-binding</keyword>
<evidence type="ECO:0000313" key="8">
    <source>
        <dbReference type="Proteomes" id="UP001446205"/>
    </source>
</evidence>
<dbReference type="SFLD" id="SFLDS00005">
    <property type="entry name" value="Isoprenoid_Synthase_Type_I"/>
    <property type="match status" value="1"/>
</dbReference>
<evidence type="ECO:0000256" key="6">
    <source>
        <dbReference type="RuleBase" id="RU004466"/>
    </source>
</evidence>
<comment type="caution">
    <text evidence="7">The sequence shown here is derived from an EMBL/GenBank/DDBJ whole genome shotgun (WGS) entry which is preliminary data.</text>
</comment>
<evidence type="ECO:0000256" key="5">
    <source>
        <dbReference type="ARBA" id="ARBA00022842"/>
    </source>
</evidence>
<evidence type="ECO:0000256" key="2">
    <source>
        <dbReference type="ARBA" id="ARBA00006706"/>
    </source>
</evidence>
<organism evidence="7 8">
    <name type="scientific">Thermithiobacillus plumbiphilus</name>
    <dbReference type="NCBI Taxonomy" id="1729899"/>
    <lineage>
        <taxon>Bacteria</taxon>
        <taxon>Pseudomonadati</taxon>
        <taxon>Pseudomonadota</taxon>
        <taxon>Acidithiobacillia</taxon>
        <taxon>Acidithiobacillales</taxon>
        <taxon>Thermithiobacillaceae</taxon>
        <taxon>Thermithiobacillus</taxon>
    </lineage>
</organism>
<name>A0ABU9DBV7_9PROT</name>
<accession>A0ABU9DBV7</accession>
<dbReference type="SUPFAM" id="SSF48576">
    <property type="entry name" value="Terpenoid synthases"/>
    <property type="match status" value="1"/>
</dbReference>
<proteinExistence type="inferred from homology"/>
<dbReference type="Pfam" id="PF00348">
    <property type="entry name" value="polyprenyl_synt"/>
    <property type="match status" value="1"/>
</dbReference>
<protein>
    <submittedName>
        <fullName evidence="7">Polyprenyl synthetase family protein</fullName>
    </submittedName>
</protein>
<dbReference type="Gene3D" id="1.10.600.10">
    <property type="entry name" value="Farnesyl Diphosphate Synthase"/>
    <property type="match status" value="1"/>
</dbReference>
<evidence type="ECO:0000256" key="4">
    <source>
        <dbReference type="ARBA" id="ARBA00022723"/>
    </source>
</evidence>
<evidence type="ECO:0000256" key="1">
    <source>
        <dbReference type="ARBA" id="ARBA00001946"/>
    </source>
</evidence>
<dbReference type="PANTHER" id="PTHR12001:SF69">
    <property type="entry name" value="ALL TRANS-POLYPRENYL-DIPHOSPHATE SYNTHASE PDSS1"/>
    <property type="match status" value="1"/>
</dbReference>
<dbReference type="InterPro" id="IPR008949">
    <property type="entry name" value="Isoprenoid_synthase_dom_sf"/>
</dbReference>
<dbReference type="Proteomes" id="UP001446205">
    <property type="component" value="Unassembled WGS sequence"/>
</dbReference>
<dbReference type="EMBL" id="JBBPCO010000012">
    <property type="protein sequence ID" value="MEK8090466.1"/>
    <property type="molecule type" value="Genomic_DNA"/>
</dbReference>
<keyword evidence="5" id="KW-0460">Magnesium</keyword>
<reference evidence="7 8" key="1">
    <citation type="submission" date="2024-04" db="EMBL/GenBank/DDBJ databases">
        <authorList>
            <person name="Abashina T."/>
            <person name="Shaikin A."/>
        </authorList>
    </citation>
    <scope>NUCLEOTIDE SEQUENCE [LARGE SCALE GENOMIC DNA]</scope>
    <source>
        <strain evidence="7 8">AAFK</strain>
    </source>
</reference>
<gene>
    <name evidence="7" type="ORF">WOB96_11930</name>
</gene>
<dbReference type="RefSeq" id="WP_341371522.1">
    <property type="nucleotide sequence ID" value="NZ_JBBPCO010000012.1"/>
</dbReference>
<evidence type="ECO:0000313" key="7">
    <source>
        <dbReference type="EMBL" id="MEK8090466.1"/>
    </source>
</evidence>
<dbReference type="CDD" id="cd00685">
    <property type="entry name" value="Trans_IPPS_HT"/>
    <property type="match status" value="1"/>
</dbReference>
<dbReference type="InterPro" id="IPR000092">
    <property type="entry name" value="Polyprenyl_synt"/>
</dbReference>
<sequence length="322" mass="34458">MNLEDVKSLVAADMEAVNRAIQGQMQSAVPTIPALGSYLIASGGKRLRPMVLLLATRLFGYQGSRHIPLAAVIEFIHTSTLLHDDVVDGSEMRRNQATANQVWGNAASVLVGDFLYARSFEVLVADGDLRILKILAEATSVIAEGEVQQLENTQNPDLDEAAYIAVIRAKTAKLFEASARIGAVINERPPAEELALAEYGGLLGTAFQLIDDALDYSAESATLGKNVGDDLAEGKPTMPFIHAMRESDPAGQAVLRQALAEEGLGSLDQVLEIIASTKAIEYTLGLARKIAGQAKSTLDILPAGPQRDALAYLADFSVERQF</sequence>
<dbReference type="PANTHER" id="PTHR12001">
    <property type="entry name" value="GERANYLGERANYL PYROPHOSPHATE SYNTHASE"/>
    <property type="match status" value="1"/>
</dbReference>